<protein>
    <recommendedName>
        <fullName evidence="15 16">Type III pantothenate kinase</fullName>
        <ecNumber evidence="6 16">2.7.1.33</ecNumber>
    </recommendedName>
    <alternativeName>
        <fullName evidence="16">PanK-III</fullName>
    </alternativeName>
    <alternativeName>
        <fullName evidence="16">Pantothenic acid kinase</fullName>
    </alternativeName>
</protein>
<evidence type="ECO:0000256" key="4">
    <source>
        <dbReference type="ARBA" id="ARBA00005225"/>
    </source>
</evidence>
<evidence type="ECO:0000256" key="8">
    <source>
        <dbReference type="ARBA" id="ARBA00022679"/>
    </source>
</evidence>
<feature type="binding site" evidence="16">
    <location>
        <position position="129"/>
    </location>
    <ligand>
        <name>K(+)</name>
        <dbReference type="ChEBI" id="CHEBI:29103"/>
    </ligand>
</feature>
<organism evidence="17 18">
    <name type="scientific">Salipaludibacillus keqinensis</name>
    <dbReference type="NCBI Taxonomy" id="2045207"/>
    <lineage>
        <taxon>Bacteria</taxon>
        <taxon>Bacillati</taxon>
        <taxon>Bacillota</taxon>
        <taxon>Bacilli</taxon>
        <taxon>Bacillales</taxon>
        <taxon>Bacillaceae</taxon>
    </lineage>
</organism>
<dbReference type="NCBIfam" id="TIGR00671">
    <property type="entry name" value="baf"/>
    <property type="match status" value="1"/>
</dbReference>
<dbReference type="PANTHER" id="PTHR34265:SF1">
    <property type="entry name" value="TYPE III PANTOTHENATE KINASE"/>
    <property type="match status" value="1"/>
</dbReference>
<feature type="binding site" evidence="16">
    <location>
        <position position="132"/>
    </location>
    <ligand>
        <name>ATP</name>
        <dbReference type="ChEBI" id="CHEBI:30616"/>
    </ligand>
</feature>
<comment type="similarity">
    <text evidence="14 16">Belongs to the type III pantothenate kinase family.</text>
</comment>
<evidence type="ECO:0000313" key="17">
    <source>
        <dbReference type="EMBL" id="PYZ91567.1"/>
    </source>
</evidence>
<evidence type="ECO:0000256" key="9">
    <source>
        <dbReference type="ARBA" id="ARBA00022741"/>
    </source>
</evidence>
<gene>
    <name evidence="16" type="primary">coaX</name>
    <name evidence="17" type="ORF">CR194_19760</name>
</gene>
<dbReference type="GO" id="GO:0015937">
    <property type="term" value="P:coenzyme A biosynthetic process"/>
    <property type="evidence" value="ECO:0007669"/>
    <property type="project" value="UniProtKB-UniRule"/>
</dbReference>
<feature type="binding site" evidence="16">
    <location>
        <position position="184"/>
    </location>
    <ligand>
        <name>substrate</name>
    </ligand>
</feature>
<dbReference type="SUPFAM" id="SSF53067">
    <property type="entry name" value="Actin-like ATPase domain"/>
    <property type="match status" value="2"/>
</dbReference>
<dbReference type="GO" id="GO:0005524">
    <property type="term" value="F:ATP binding"/>
    <property type="evidence" value="ECO:0007669"/>
    <property type="project" value="UniProtKB-UniRule"/>
</dbReference>
<dbReference type="EMBL" id="PDOD01000007">
    <property type="protein sequence ID" value="PYZ91567.1"/>
    <property type="molecule type" value="Genomic_DNA"/>
</dbReference>
<keyword evidence="10 16" id="KW-0418">Kinase</keyword>
<feature type="binding site" evidence="16">
    <location>
        <position position="100"/>
    </location>
    <ligand>
        <name>substrate</name>
    </ligand>
</feature>
<evidence type="ECO:0000256" key="7">
    <source>
        <dbReference type="ARBA" id="ARBA00022490"/>
    </source>
</evidence>
<keyword evidence="8 16" id="KW-0808">Transferase</keyword>
<evidence type="ECO:0000256" key="6">
    <source>
        <dbReference type="ARBA" id="ARBA00012102"/>
    </source>
</evidence>
<evidence type="ECO:0000256" key="15">
    <source>
        <dbReference type="ARBA" id="ARBA00040883"/>
    </source>
</evidence>
<keyword evidence="16" id="KW-0479">Metal-binding</keyword>
<dbReference type="GO" id="GO:0046872">
    <property type="term" value="F:metal ion binding"/>
    <property type="evidence" value="ECO:0007669"/>
    <property type="project" value="UniProtKB-KW"/>
</dbReference>
<evidence type="ECO:0000256" key="13">
    <source>
        <dbReference type="ARBA" id="ARBA00022993"/>
    </source>
</evidence>
<dbReference type="PANTHER" id="PTHR34265">
    <property type="entry name" value="TYPE III PANTOTHENATE KINASE"/>
    <property type="match status" value="1"/>
</dbReference>
<evidence type="ECO:0000256" key="10">
    <source>
        <dbReference type="ARBA" id="ARBA00022777"/>
    </source>
</evidence>
<keyword evidence="9 16" id="KW-0547">Nucleotide-binding</keyword>
<comment type="caution">
    <text evidence="17">The sequence shown here is derived from an EMBL/GenBank/DDBJ whole genome shotgun (WGS) entry which is preliminary data.</text>
</comment>
<dbReference type="GO" id="GO:0004594">
    <property type="term" value="F:pantothenate kinase activity"/>
    <property type="evidence" value="ECO:0007669"/>
    <property type="project" value="UniProtKB-UniRule"/>
</dbReference>
<dbReference type="NCBIfam" id="NF009855">
    <property type="entry name" value="PRK13321.1"/>
    <property type="match status" value="1"/>
</dbReference>
<dbReference type="HAMAP" id="MF_01274">
    <property type="entry name" value="Pantothen_kinase_3"/>
    <property type="match status" value="1"/>
</dbReference>
<accession>A0A323TCL0</accession>
<feature type="binding site" evidence="16">
    <location>
        <begin position="107"/>
        <end position="110"/>
    </location>
    <ligand>
        <name>substrate</name>
    </ligand>
</feature>
<dbReference type="GO" id="GO:0005737">
    <property type="term" value="C:cytoplasm"/>
    <property type="evidence" value="ECO:0007669"/>
    <property type="project" value="UniProtKB-SubCell"/>
</dbReference>
<dbReference type="Pfam" id="PF03309">
    <property type="entry name" value="Pan_kinase"/>
    <property type="match status" value="1"/>
</dbReference>
<keyword evidence="18" id="KW-1185">Reference proteome</keyword>
<reference evidence="17 18" key="1">
    <citation type="submission" date="2017-10" db="EMBL/GenBank/DDBJ databases">
        <title>Bacillus sp. nov., a halophilic bacterium isolated from a Keqin Lake.</title>
        <authorList>
            <person name="Wang H."/>
        </authorList>
    </citation>
    <scope>NUCLEOTIDE SEQUENCE [LARGE SCALE GENOMIC DNA]</scope>
    <source>
        <strain evidence="17 18">KQ-12</strain>
    </source>
</reference>
<comment type="function">
    <text evidence="16">Catalyzes the phosphorylation of pantothenate (Pan), the first step in CoA biosynthesis.</text>
</comment>
<evidence type="ECO:0000256" key="5">
    <source>
        <dbReference type="ARBA" id="ARBA00011738"/>
    </source>
</evidence>
<comment type="subunit">
    <text evidence="5 16">Homodimer.</text>
</comment>
<dbReference type="UniPathway" id="UPA00241">
    <property type="reaction ID" value="UER00352"/>
</dbReference>
<evidence type="ECO:0000256" key="11">
    <source>
        <dbReference type="ARBA" id="ARBA00022840"/>
    </source>
</evidence>
<dbReference type="CDD" id="cd24015">
    <property type="entry name" value="ASKHA_NBD_PanK-III"/>
    <property type="match status" value="1"/>
</dbReference>
<dbReference type="Proteomes" id="UP000248214">
    <property type="component" value="Unassembled WGS sequence"/>
</dbReference>
<keyword evidence="11 16" id="KW-0067">ATP-binding</keyword>
<evidence type="ECO:0000256" key="2">
    <source>
        <dbReference type="ARBA" id="ARBA00001958"/>
    </source>
</evidence>
<dbReference type="RefSeq" id="WP_110612333.1">
    <property type="nucleotide sequence ID" value="NZ_PDOD01000007.1"/>
</dbReference>
<comment type="cofactor">
    <cofactor evidence="16">
        <name>NH4(+)</name>
        <dbReference type="ChEBI" id="CHEBI:28938"/>
    </cofactor>
    <cofactor evidence="16">
        <name>K(+)</name>
        <dbReference type="ChEBI" id="CHEBI:29103"/>
    </cofactor>
    <text evidence="16">A monovalent cation. Ammonium or potassium.</text>
</comment>
<sequence length="256" mass="28595">MNLVMDVGNTKLAIGVYGQGELQYDWTVQTDPHKTVDEYGVLLHHLFQFEGLSLEKVSGGIISSVFPTIDQCMKNVCEKYFQFTPLFIGPGTKTGLNIKYDNPREVGSDRIVNAVAGINDYDSPLIIVDLGTATTFCYINEHKEYVGGAIAPGMDISMEALYQHASKLPKIETVKAKSVIGKNTIHAMQSGYLYGFLSQIEGMIWRIKKEMNSNPTVVATGEMANIIYQETNMIDHVDEWLTLKGLQLIYERNQRG</sequence>
<keyword evidence="7 16" id="KW-0963">Cytoplasm</keyword>
<keyword evidence="12 16" id="KW-0630">Potassium</keyword>
<comment type="pathway">
    <text evidence="4 16">Cofactor biosynthesis; coenzyme A biosynthesis; CoA from (R)-pantothenate: step 1/5.</text>
</comment>
<proteinExistence type="inferred from homology"/>
<evidence type="ECO:0000256" key="1">
    <source>
        <dbReference type="ARBA" id="ARBA00001206"/>
    </source>
</evidence>
<dbReference type="Gene3D" id="3.30.420.40">
    <property type="match status" value="2"/>
</dbReference>
<dbReference type="OrthoDB" id="9804707at2"/>
<dbReference type="AlphaFoldDB" id="A0A323TCL0"/>
<name>A0A323TCL0_9BACI</name>
<evidence type="ECO:0000256" key="14">
    <source>
        <dbReference type="ARBA" id="ARBA00038036"/>
    </source>
</evidence>
<keyword evidence="13 16" id="KW-0173">Coenzyme A biosynthesis</keyword>
<dbReference type="NCBIfam" id="NF009848">
    <property type="entry name" value="PRK13318.1-6"/>
    <property type="match status" value="1"/>
</dbReference>
<comment type="subcellular location">
    <subcellularLocation>
        <location evidence="3 16">Cytoplasm</location>
    </subcellularLocation>
</comment>
<evidence type="ECO:0000256" key="12">
    <source>
        <dbReference type="ARBA" id="ARBA00022958"/>
    </source>
</evidence>
<evidence type="ECO:0000256" key="16">
    <source>
        <dbReference type="HAMAP-Rule" id="MF_01274"/>
    </source>
</evidence>
<comment type="catalytic activity">
    <reaction evidence="1 16">
        <text>(R)-pantothenate + ATP = (R)-4'-phosphopantothenate + ADP + H(+)</text>
        <dbReference type="Rhea" id="RHEA:16373"/>
        <dbReference type="ChEBI" id="CHEBI:10986"/>
        <dbReference type="ChEBI" id="CHEBI:15378"/>
        <dbReference type="ChEBI" id="CHEBI:29032"/>
        <dbReference type="ChEBI" id="CHEBI:30616"/>
        <dbReference type="ChEBI" id="CHEBI:456216"/>
        <dbReference type="EC" id="2.7.1.33"/>
    </reaction>
</comment>
<feature type="active site" description="Proton acceptor" evidence="16">
    <location>
        <position position="109"/>
    </location>
</feature>
<feature type="binding site" evidence="16">
    <location>
        <begin position="6"/>
        <end position="13"/>
    </location>
    <ligand>
        <name>ATP</name>
        <dbReference type="ChEBI" id="CHEBI:30616"/>
    </ligand>
</feature>
<comment type="cofactor">
    <cofactor evidence="2">
        <name>K(+)</name>
        <dbReference type="ChEBI" id="CHEBI:29103"/>
    </cofactor>
</comment>
<evidence type="ECO:0000256" key="3">
    <source>
        <dbReference type="ARBA" id="ARBA00004496"/>
    </source>
</evidence>
<dbReference type="EC" id="2.7.1.33" evidence="6 16"/>
<evidence type="ECO:0000313" key="18">
    <source>
        <dbReference type="Proteomes" id="UP000248214"/>
    </source>
</evidence>
<dbReference type="InterPro" id="IPR004619">
    <property type="entry name" value="Type_III_PanK"/>
</dbReference>
<dbReference type="InterPro" id="IPR043129">
    <property type="entry name" value="ATPase_NBD"/>
</dbReference>